<dbReference type="InterPro" id="IPR018060">
    <property type="entry name" value="HTH_AraC"/>
</dbReference>
<evidence type="ECO:0000313" key="6">
    <source>
        <dbReference type="Proteomes" id="UP000297998"/>
    </source>
</evidence>
<evidence type="ECO:0000259" key="4">
    <source>
        <dbReference type="PROSITE" id="PS01124"/>
    </source>
</evidence>
<evidence type="ECO:0000256" key="3">
    <source>
        <dbReference type="ARBA" id="ARBA00023163"/>
    </source>
</evidence>
<dbReference type="PANTHER" id="PTHR47893:SF1">
    <property type="entry name" value="REGULATORY PROTEIN PCHR"/>
    <property type="match status" value="1"/>
</dbReference>
<organism evidence="5 6">
    <name type="scientific">Empedobacter tilapiae</name>
    <dbReference type="NCBI Taxonomy" id="2491114"/>
    <lineage>
        <taxon>Bacteria</taxon>
        <taxon>Pseudomonadati</taxon>
        <taxon>Bacteroidota</taxon>
        <taxon>Flavobacteriia</taxon>
        <taxon>Flavobacteriales</taxon>
        <taxon>Weeksellaceae</taxon>
        <taxon>Empedobacter</taxon>
    </lineage>
</organism>
<gene>
    <name evidence="5" type="ORF">E4J94_11655</name>
</gene>
<dbReference type="SMART" id="SM00342">
    <property type="entry name" value="HTH_ARAC"/>
    <property type="match status" value="1"/>
</dbReference>
<dbReference type="Gene3D" id="1.10.10.60">
    <property type="entry name" value="Homeodomain-like"/>
    <property type="match status" value="2"/>
</dbReference>
<reference evidence="5 6" key="1">
    <citation type="submission" date="2019-03" db="EMBL/GenBank/DDBJ databases">
        <title>Empedobacter tilapiae sp. nov., isolated from an intestine of Nile tilapia Oreochromis niloticus.</title>
        <authorList>
            <person name="Kim Y.-O."/>
            <person name="Yoon J.-H."/>
        </authorList>
    </citation>
    <scope>NUCLEOTIDE SEQUENCE [LARGE SCALE GENOMIC DNA]</scope>
    <source>
        <strain evidence="5 6">MRS2</strain>
    </source>
</reference>
<dbReference type="Pfam" id="PF12833">
    <property type="entry name" value="HTH_18"/>
    <property type="match status" value="1"/>
</dbReference>
<dbReference type="RefSeq" id="WP_135835973.1">
    <property type="nucleotide sequence ID" value="NZ_SRPE01000007.1"/>
</dbReference>
<comment type="caution">
    <text evidence="5">The sequence shown here is derived from an EMBL/GenBank/DDBJ whole genome shotgun (WGS) entry which is preliminary data.</text>
</comment>
<keyword evidence="3" id="KW-0804">Transcription</keyword>
<dbReference type="InterPro" id="IPR020449">
    <property type="entry name" value="Tscrpt_reg_AraC-type_HTH"/>
</dbReference>
<dbReference type="InterPro" id="IPR018062">
    <property type="entry name" value="HTH_AraC-typ_CS"/>
</dbReference>
<dbReference type="PROSITE" id="PS01124">
    <property type="entry name" value="HTH_ARAC_FAMILY_2"/>
    <property type="match status" value="1"/>
</dbReference>
<evidence type="ECO:0000256" key="1">
    <source>
        <dbReference type="ARBA" id="ARBA00023015"/>
    </source>
</evidence>
<dbReference type="PROSITE" id="PS00041">
    <property type="entry name" value="HTH_ARAC_FAMILY_1"/>
    <property type="match status" value="1"/>
</dbReference>
<dbReference type="PRINTS" id="PR00032">
    <property type="entry name" value="HTHARAC"/>
</dbReference>
<keyword evidence="2" id="KW-0238">DNA-binding</keyword>
<dbReference type="SUPFAM" id="SSF46689">
    <property type="entry name" value="Homeodomain-like"/>
    <property type="match status" value="2"/>
</dbReference>
<dbReference type="OrthoDB" id="799767at2"/>
<dbReference type="InterPro" id="IPR053142">
    <property type="entry name" value="PchR_regulatory_protein"/>
</dbReference>
<dbReference type="InterPro" id="IPR009057">
    <property type="entry name" value="Homeodomain-like_sf"/>
</dbReference>
<dbReference type="Proteomes" id="UP000297998">
    <property type="component" value="Unassembled WGS sequence"/>
</dbReference>
<evidence type="ECO:0000256" key="2">
    <source>
        <dbReference type="ARBA" id="ARBA00023125"/>
    </source>
</evidence>
<keyword evidence="6" id="KW-1185">Reference proteome</keyword>
<evidence type="ECO:0000313" key="5">
    <source>
        <dbReference type="EMBL" id="TGN26471.1"/>
    </source>
</evidence>
<dbReference type="GO" id="GO:0003700">
    <property type="term" value="F:DNA-binding transcription factor activity"/>
    <property type="evidence" value="ECO:0007669"/>
    <property type="project" value="InterPro"/>
</dbReference>
<keyword evidence="1" id="KW-0805">Transcription regulation</keyword>
<feature type="domain" description="HTH araC/xylS-type" evidence="4">
    <location>
        <begin position="230"/>
        <end position="327"/>
    </location>
</feature>
<proteinExistence type="predicted"/>
<dbReference type="GO" id="GO:0043565">
    <property type="term" value="F:sequence-specific DNA binding"/>
    <property type="evidence" value="ECO:0007669"/>
    <property type="project" value="InterPro"/>
</dbReference>
<protein>
    <submittedName>
        <fullName evidence="5">AraC family transcriptional regulator</fullName>
    </submittedName>
</protein>
<accession>A0A4Z1C248</accession>
<dbReference type="AlphaFoldDB" id="A0A4Z1C248"/>
<dbReference type="EMBL" id="SRPE01000007">
    <property type="protein sequence ID" value="TGN26471.1"/>
    <property type="molecule type" value="Genomic_DNA"/>
</dbReference>
<sequence length="327" mass="38208">MALRLYDIKNNQTLVEKEYPTSFFDIDKNALKETTTYLNSFIGKGFYREIYFDGVHIGFGDMHLPHKLLLGFETDFETIEMHFALKGKSTAQTTKFDHNISFDSPSHNLIYTNGLCGKMQWESDHFQICEINLSKEFFKRFLPHDSQLFDKFKNAIEKGSSSLLHQQHHQINHQMYQILEKIIHCEKKGLFKRMFLEAKVIELLLLQLEQFHTASPYKGTLKRKDIEKIHAVRDFIVNNLNSSYSLIDLAHQVGTNEFILKKGFKEIFGTTVFSFWANEKMEYAKALLTEQHLTISEIAHSVGYKNQRHFSSAFKKKFGIPPSQLYK</sequence>
<name>A0A4Z1C248_9FLAO</name>
<dbReference type="PANTHER" id="PTHR47893">
    <property type="entry name" value="REGULATORY PROTEIN PCHR"/>
    <property type="match status" value="1"/>
</dbReference>